<evidence type="ECO:0000259" key="8">
    <source>
        <dbReference type="Pfam" id="PF04290"/>
    </source>
</evidence>
<accession>A0A3B0MA87</accession>
<dbReference type="GO" id="GO:0022857">
    <property type="term" value="F:transmembrane transporter activity"/>
    <property type="evidence" value="ECO:0007669"/>
    <property type="project" value="UniProtKB-UniRule"/>
</dbReference>
<reference evidence="10" key="1">
    <citation type="submission" date="2018-08" db="EMBL/GenBank/DDBJ databases">
        <authorList>
            <person name="Rodrigo-Torres L."/>
            <person name="Arahal R. D."/>
            <person name="Lucena T."/>
        </authorList>
    </citation>
    <scope>NUCLEOTIDE SEQUENCE [LARGE SCALE GENOMIC DNA]</scope>
    <source>
        <strain evidence="10">CECT 7235</strain>
    </source>
</reference>
<keyword evidence="2 7" id="KW-0813">Transport</keyword>
<comment type="subcellular location">
    <subcellularLocation>
        <location evidence="7">Cell inner membrane</location>
        <topology evidence="7">Multi-pass membrane protein</topology>
    </subcellularLocation>
    <subcellularLocation>
        <location evidence="1">Cell membrane</location>
        <topology evidence="1">Multi-pass membrane protein</topology>
    </subcellularLocation>
</comment>
<feature type="transmembrane region" description="Helical" evidence="7">
    <location>
        <begin position="45"/>
        <end position="64"/>
    </location>
</feature>
<comment type="subunit">
    <text evidence="7">The complex comprises the extracytoplasmic solute receptor protein and the two transmembrane proteins.</text>
</comment>
<evidence type="ECO:0000313" key="9">
    <source>
        <dbReference type="EMBL" id="SUZ30658.1"/>
    </source>
</evidence>
<proteinExistence type="inferred from homology"/>
<evidence type="ECO:0000256" key="2">
    <source>
        <dbReference type="ARBA" id="ARBA00022448"/>
    </source>
</evidence>
<evidence type="ECO:0000256" key="6">
    <source>
        <dbReference type="ARBA" id="ARBA00023136"/>
    </source>
</evidence>
<sequence>MDILATWISRIFGLSMLFLSGFVALETVMRKLFNTSLQGADELAGYTLAFGASLAFIVAMIDRAHIRIDVLHARFPVWLQATVDWLSVISLAVLGLFFLYVGWFVISDTLSYGSTAATPWRTPLIWPQSAWYAGLAIFALCSFVMAARASKLFFARRHAQLAREFNPKPAEDELSEELDQLKER</sequence>
<dbReference type="InterPro" id="IPR055348">
    <property type="entry name" value="DctQ"/>
</dbReference>
<evidence type="ECO:0000313" key="10">
    <source>
        <dbReference type="Proteomes" id="UP000272908"/>
    </source>
</evidence>
<keyword evidence="4 7" id="KW-0812">Transmembrane</keyword>
<dbReference type="GO" id="GO:0005886">
    <property type="term" value="C:plasma membrane"/>
    <property type="evidence" value="ECO:0007669"/>
    <property type="project" value="UniProtKB-SubCell"/>
</dbReference>
<dbReference type="AlphaFoldDB" id="A0A3B0MA87"/>
<keyword evidence="3" id="KW-1003">Cell membrane</keyword>
<evidence type="ECO:0000256" key="5">
    <source>
        <dbReference type="ARBA" id="ARBA00022989"/>
    </source>
</evidence>
<evidence type="ECO:0000256" key="1">
    <source>
        <dbReference type="ARBA" id="ARBA00004651"/>
    </source>
</evidence>
<dbReference type="EMBL" id="UIHC01000003">
    <property type="protein sequence ID" value="SUZ30658.1"/>
    <property type="molecule type" value="Genomic_DNA"/>
</dbReference>
<comment type="function">
    <text evidence="7">Part of the tripartite ATP-independent periplasmic (TRAP) transport system.</text>
</comment>
<name>A0A3B0MA87_9RHOB</name>
<keyword evidence="10" id="KW-1185">Reference proteome</keyword>
<evidence type="ECO:0000256" key="3">
    <source>
        <dbReference type="ARBA" id="ARBA00022475"/>
    </source>
</evidence>
<evidence type="ECO:0000256" key="7">
    <source>
        <dbReference type="RuleBase" id="RU369079"/>
    </source>
</evidence>
<protein>
    <recommendedName>
        <fullName evidence="7">TRAP transporter small permease protein</fullName>
    </recommendedName>
</protein>
<feature type="domain" description="Tripartite ATP-independent periplasmic transporters DctQ component" evidence="8">
    <location>
        <begin position="21"/>
        <end position="149"/>
    </location>
</feature>
<feature type="transmembrane region" description="Helical" evidence="7">
    <location>
        <begin position="85"/>
        <end position="106"/>
    </location>
</feature>
<gene>
    <name evidence="9" type="ORF">ROE7235_00384</name>
</gene>
<comment type="similarity">
    <text evidence="7">Belongs to the TRAP transporter small permease family.</text>
</comment>
<organism evidence="9 10">
    <name type="scientific">Roseinatronobacter ekhonensis</name>
    <dbReference type="NCBI Taxonomy" id="254356"/>
    <lineage>
        <taxon>Bacteria</taxon>
        <taxon>Pseudomonadati</taxon>
        <taxon>Pseudomonadota</taxon>
        <taxon>Alphaproteobacteria</taxon>
        <taxon>Rhodobacterales</taxon>
        <taxon>Paracoccaceae</taxon>
        <taxon>Roseinatronobacter</taxon>
    </lineage>
</organism>
<evidence type="ECO:0000256" key="4">
    <source>
        <dbReference type="ARBA" id="ARBA00022692"/>
    </source>
</evidence>
<keyword evidence="6 7" id="KW-0472">Membrane</keyword>
<keyword evidence="7" id="KW-0997">Cell inner membrane</keyword>
<feature type="transmembrane region" description="Helical" evidence="7">
    <location>
        <begin position="7"/>
        <end position="25"/>
    </location>
</feature>
<dbReference type="OrthoDB" id="6160477at2"/>
<dbReference type="RefSeq" id="WP_121092976.1">
    <property type="nucleotide sequence ID" value="NZ_UIHC01000003.1"/>
</dbReference>
<feature type="transmembrane region" description="Helical" evidence="7">
    <location>
        <begin position="129"/>
        <end position="147"/>
    </location>
</feature>
<dbReference type="Pfam" id="PF04290">
    <property type="entry name" value="DctQ"/>
    <property type="match status" value="1"/>
</dbReference>
<dbReference type="Proteomes" id="UP000272908">
    <property type="component" value="Unassembled WGS sequence"/>
</dbReference>
<keyword evidence="5 7" id="KW-1133">Transmembrane helix</keyword>